<dbReference type="InterPro" id="IPR025857">
    <property type="entry name" value="MacB_PCD"/>
</dbReference>
<dbReference type="AlphaFoldDB" id="A0A0N7LPA5"/>
<dbReference type="GO" id="GO:0098797">
    <property type="term" value="C:plasma membrane protein complex"/>
    <property type="evidence" value="ECO:0007669"/>
    <property type="project" value="TreeGrafter"/>
</dbReference>
<evidence type="ECO:0000256" key="2">
    <source>
        <dbReference type="ARBA" id="ARBA00005236"/>
    </source>
</evidence>
<organism evidence="10 11">
    <name type="scientific">Ruegeria atlantica</name>
    <dbReference type="NCBI Taxonomy" id="81569"/>
    <lineage>
        <taxon>Bacteria</taxon>
        <taxon>Pseudomonadati</taxon>
        <taxon>Pseudomonadota</taxon>
        <taxon>Alphaproteobacteria</taxon>
        <taxon>Rhodobacterales</taxon>
        <taxon>Roseobacteraceae</taxon>
        <taxon>Ruegeria</taxon>
    </lineage>
</organism>
<feature type="transmembrane region" description="Helical" evidence="7">
    <location>
        <begin position="703"/>
        <end position="732"/>
    </location>
</feature>
<feature type="domain" description="MacB-like periplasmic core" evidence="9">
    <location>
        <begin position="436"/>
        <end position="619"/>
    </location>
</feature>
<dbReference type="Pfam" id="PF12704">
    <property type="entry name" value="MacB_PCD"/>
    <property type="match status" value="2"/>
</dbReference>
<evidence type="ECO:0000313" key="10">
    <source>
        <dbReference type="EMBL" id="CUH44676.1"/>
    </source>
</evidence>
<dbReference type="PANTHER" id="PTHR30489:SF0">
    <property type="entry name" value="LIPOPROTEIN-RELEASING SYSTEM TRANSMEMBRANE PROTEIN LOLE"/>
    <property type="match status" value="1"/>
</dbReference>
<keyword evidence="4 7" id="KW-0812">Transmembrane</keyword>
<keyword evidence="11" id="KW-1185">Reference proteome</keyword>
<feature type="transmembrane region" description="Helical" evidence="7">
    <location>
        <begin position="20"/>
        <end position="40"/>
    </location>
</feature>
<evidence type="ECO:0000256" key="5">
    <source>
        <dbReference type="ARBA" id="ARBA00022989"/>
    </source>
</evidence>
<evidence type="ECO:0000256" key="7">
    <source>
        <dbReference type="SAM" id="Phobius"/>
    </source>
</evidence>
<dbReference type="PANTHER" id="PTHR30489">
    <property type="entry name" value="LIPOPROTEIN-RELEASING SYSTEM TRANSMEMBRANE PROTEIN LOLE"/>
    <property type="match status" value="1"/>
</dbReference>
<name>A0A0N7LPA5_9RHOB</name>
<feature type="transmembrane region" description="Helical" evidence="7">
    <location>
        <begin position="433"/>
        <end position="457"/>
    </location>
</feature>
<gene>
    <name evidence="10" type="ORF">RUM4293_03582</name>
</gene>
<dbReference type="Pfam" id="PF02687">
    <property type="entry name" value="FtsX"/>
    <property type="match status" value="2"/>
</dbReference>
<evidence type="ECO:0000256" key="6">
    <source>
        <dbReference type="ARBA" id="ARBA00023136"/>
    </source>
</evidence>
<dbReference type="InterPro" id="IPR051447">
    <property type="entry name" value="Lipoprotein-release_system"/>
</dbReference>
<feature type="transmembrane region" description="Helical" evidence="7">
    <location>
        <begin position="269"/>
        <end position="290"/>
    </location>
</feature>
<feature type="domain" description="MacB-like periplasmic core" evidence="9">
    <location>
        <begin position="23"/>
        <end position="175"/>
    </location>
</feature>
<dbReference type="InterPro" id="IPR003838">
    <property type="entry name" value="ABC3_permease_C"/>
</dbReference>
<dbReference type="GO" id="GO:0044874">
    <property type="term" value="P:lipoprotein localization to outer membrane"/>
    <property type="evidence" value="ECO:0007669"/>
    <property type="project" value="TreeGrafter"/>
</dbReference>
<feature type="transmembrane region" description="Helical" evidence="7">
    <location>
        <begin position="352"/>
        <end position="381"/>
    </location>
</feature>
<reference evidence="11" key="1">
    <citation type="submission" date="2015-09" db="EMBL/GenBank/DDBJ databases">
        <authorList>
            <person name="Rodrigo-Torres L."/>
            <person name="Arahal D.R."/>
        </authorList>
    </citation>
    <scope>NUCLEOTIDE SEQUENCE [LARGE SCALE GENOMIC DNA]</scope>
    <source>
        <strain evidence="11">CECT 4293</strain>
    </source>
</reference>
<dbReference type="EMBL" id="CYPS01000057">
    <property type="protein sequence ID" value="CUH44676.1"/>
    <property type="molecule type" value="Genomic_DNA"/>
</dbReference>
<sequence length="787" mass="84256">MSPLDKKMVRTLHRYKGQAVAIAIVIALGVMTLVMMTGLASTLSETRSKYYERYRLADVFAPAARAPQTVLQHLASLPGVTAVEGRVTGGALITLEEAGRPVRATALSIPRDAYPLINNYMLTSGRTPRVGRNDEVLLLQSFADAVGLAPGDSLSATMNGARRTFVVVGLAQSPEFIYIAAPGEMVPDDTRFAVLWMLEDAMAAAFDMKGAFNEALLLLSRNANTQEVIAGANRLLDKYGGLGAYGLEDQASNRFVMEEIAGLRATVGVVPPVFLAIAAFLLNIVIARMIQSEREQIGILKAFGYTSLEIGIHYFKLVLVIALCGAVLGGALGVMSGRLLSGVYQTFYKFPFLVFQISASAFVLGVLVSVLAASAGAILVLRSVFSLTPAIAMRPPAPVDYSGTGAFGPRMRGLLDQPTRMVMRRIARQPGRILGAIVGIACGMALSVGMVSILAGFDKTIDMTFSVIDRSDAMVSFTHPLSDTVQYELASLDGVNAVEPFRVVPVEFRHGLRHYRGAVNGLREGARLNRALKSDLEPVELHTNGIVLSTALAKVLDAEIDDTIEIAVLEGRRPNLTVQVTGVAETLLGSPAYMSLEGLNRILKEPGRVSAVYLSADSDRLAALQLYFADMPRVAGISVKRDAEQAMQKIMNEGAGSTRYVMALIAAVITFGIIYNTARISFAESMRDLASLRVIGFTKGEASFVLLGELAVVILVALPLGALMGYFLSFAISAGFSTDIYQVPSVFNPSGYGTAVLVVLGASVVSGWIVKRDVDRVNLVDALKIKE</sequence>
<feature type="transmembrane region" description="Helical" evidence="7">
    <location>
        <begin position="311"/>
        <end position="332"/>
    </location>
</feature>
<keyword evidence="5 7" id="KW-1133">Transmembrane helix</keyword>
<dbReference type="RefSeq" id="WP_261307904.1">
    <property type="nucleotide sequence ID" value="NZ_CYPS01000057.1"/>
</dbReference>
<evidence type="ECO:0000256" key="3">
    <source>
        <dbReference type="ARBA" id="ARBA00022475"/>
    </source>
</evidence>
<evidence type="ECO:0000313" key="11">
    <source>
        <dbReference type="Proteomes" id="UP000050786"/>
    </source>
</evidence>
<feature type="transmembrane region" description="Helical" evidence="7">
    <location>
        <begin position="660"/>
        <end position="682"/>
    </location>
</feature>
<feature type="transmembrane region" description="Helical" evidence="7">
    <location>
        <begin position="752"/>
        <end position="770"/>
    </location>
</feature>
<comment type="subcellular location">
    <subcellularLocation>
        <location evidence="1">Cell membrane</location>
        <topology evidence="1">Multi-pass membrane protein</topology>
    </subcellularLocation>
</comment>
<feature type="domain" description="ABC3 transporter permease C-terminal" evidence="8">
    <location>
        <begin position="273"/>
        <end position="382"/>
    </location>
</feature>
<protein>
    <submittedName>
        <fullName evidence="10">Lipoprotein releasing system, transmembrane protein, LolC/E family</fullName>
    </submittedName>
</protein>
<dbReference type="Proteomes" id="UP000050786">
    <property type="component" value="Unassembled WGS sequence"/>
</dbReference>
<evidence type="ECO:0000256" key="4">
    <source>
        <dbReference type="ARBA" id="ARBA00022692"/>
    </source>
</evidence>
<evidence type="ECO:0000259" key="9">
    <source>
        <dbReference type="Pfam" id="PF12704"/>
    </source>
</evidence>
<keyword evidence="6 7" id="KW-0472">Membrane</keyword>
<comment type="similarity">
    <text evidence="2">Belongs to the ABC-4 integral membrane protein family. LolC/E subfamily.</text>
</comment>
<proteinExistence type="inferred from homology"/>
<keyword evidence="10" id="KW-0449">Lipoprotein</keyword>
<evidence type="ECO:0000259" key="8">
    <source>
        <dbReference type="Pfam" id="PF02687"/>
    </source>
</evidence>
<feature type="domain" description="ABC3 transporter permease C-terminal" evidence="8">
    <location>
        <begin position="661"/>
        <end position="769"/>
    </location>
</feature>
<keyword evidence="3" id="KW-1003">Cell membrane</keyword>
<accession>A0A0N7LPA5</accession>
<evidence type="ECO:0000256" key="1">
    <source>
        <dbReference type="ARBA" id="ARBA00004651"/>
    </source>
</evidence>